<evidence type="ECO:0000256" key="6">
    <source>
        <dbReference type="ARBA" id="ARBA00023125"/>
    </source>
</evidence>
<dbReference type="GO" id="GO:0000156">
    <property type="term" value="F:phosphorelay response regulator activity"/>
    <property type="evidence" value="ECO:0007669"/>
    <property type="project" value="TreeGrafter"/>
</dbReference>
<name>A0A560HK69_9PROT</name>
<feature type="domain" description="Response regulatory" evidence="11">
    <location>
        <begin position="90"/>
        <end position="203"/>
    </location>
</feature>
<dbReference type="GO" id="GO:0005829">
    <property type="term" value="C:cytosol"/>
    <property type="evidence" value="ECO:0007669"/>
    <property type="project" value="TreeGrafter"/>
</dbReference>
<feature type="DNA-binding region" description="OmpR/PhoB-type" evidence="10">
    <location>
        <begin position="216"/>
        <end position="315"/>
    </location>
</feature>
<dbReference type="PROSITE" id="PS50110">
    <property type="entry name" value="RESPONSE_REGULATORY"/>
    <property type="match status" value="1"/>
</dbReference>
<comment type="subcellular location">
    <subcellularLocation>
        <location evidence="1">Cytoplasm</location>
    </subcellularLocation>
</comment>
<dbReference type="PROSITE" id="PS51755">
    <property type="entry name" value="OMPR_PHOB"/>
    <property type="match status" value="1"/>
</dbReference>
<evidence type="ECO:0000256" key="10">
    <source>
        <dbReference type="PROSITE-ProRule" id="PRU01091"/>
    </source>
</evidence>
<protein>
    <recommendedName>
        <fullName evidence="8">Regulatory protein VirG</fullName>
    </recommendedName>
</protein>
<keyword evidence="2" id="KW-0963">Cytoplasm</keyword>
<gene>
    <name evidence="13" type="ORF">FBZ92_15314</name>
</gene>
<dbReference type="Pfam" id="PF00486">
    <property type="entry name" value="Trans_reg_C"/>
    <property type="match status" value="1"/>
</dbReference>
<dbReference type="GO" id="GO:0006355">
    <property type="term" value="P:regulation of DNA-templated transcription"/>
    <property type="evidence" value="ECO:0007669"/>
    <property type="project" value="InterPro"/>
</dbReference>
<evidence type="ECO:0000259" key="12">
    <source>
        <dbReference type="PROSITE" id="PS51755"/>
    </source>
</evidence>
<dbReference type="InterPro" id="IPR011006">
    <property type="entry name" value="CheY-like_superfamily"/>
</dbReference>
<dbReference type="PANTHER" id="PTHR48111">
    <property type="entry name" value="REGULATOR OF RPOS"/>
    <property type="match status" value="1"/>
</dbReference>
<evidence type="ECO:0000256" key="9">
    <source>
        <dbReference type="PROSITE-ProRule" id="PRU00169"/>
    </source>
</evidence>
<evidence type="ECO:0000259" key="11">
    <source>
        <dbReference type="PROSITE" id="PS50110"/>
    </source>
</evidence>
<dbReference type="GO" id="GO:0032993">
    <property type="term" value="C:protein-DNA complex"/>
    <property type="evidence" value="ECO:0007669"/>
    <property type="project" value="TreeGrafter"/>
</dbReference>
<evidence type="ECO:0000256" key="7">
    <source>
        <dbReference type="ARBA" id="ARBA00023163"/>
    </source>
</evidence>
<dbReference type="AlphaFoldDB" id="A0A560HK69"/>
<proteinExistence type="predicted"/>
<evidence type="ECO:0000256" key="1">
    <source>
        <dbReference type="ARBA" id="ARBA00004496"/>
    </source>
</evidence>
<dbReference type="EMBL" id="VITT01000053">
    <property type="protein sequence ID" value="TWB46351.1"/>
    <property type="molecule type" value="Genomic_DNA"/>
</dbReference>
<sequence>MYCRKPRFLWRPSRCGASGCPGVIRRSGRRQHGSATAPACVIVLGSPRREASAGDGVFSLTLQSCNPAGKFARHVVSMDPENSDMPNPSRILIVDDDLGIRTLMAEFLTQHSYIVVTAANAEAMNRELARGQFDLVVLDVMMPGEDGLSACRRLVAAGGPPVIMLSVTGQDVDRIIGLEVGADDYIAKPCNPRELLARIRAVLRRQHGANEGVDIGTSFEFGGWQLNVIRRDLTSPGGTVVILSDGEFRLLKAFAERPQRILTRDQLLELLKGPDTESMDRAIDVQVSRLRRKLGIEGGEELIRTVRHEGYVLVAKVLRR</sequence>
<dbReference type="Pfam" id="PF00072">
    <property type="entry name" value="Response_reg"/>
    <property type="match status" value="1"/>
</dbReference>
<dbReference type="PANTHER" id="PTHR48111:SF4">
    <property type="entry name" value="DNA-BINDING DUAL TRANSCRIPTIONAL REGULATOR OMPR"/>
    <property type="match status" value="1"/>
</dbReference>
<comment type="caution">
    <text evidence="13">The sequence shown here is derived from an EMBL/GenBank/DDBJ whole genome shotgun (WGS) entry which is preliminary data.</text>
</comment>
<organism evidence="13 14">
    <name type="scientific">Nitrospirillum amazonense</name>
    <dbReference type="NCBI Taxonomy" id="28077"/>
    <lineage>
        <taxon>Bacteria</taxon>
        <taxon>Pseudomonadati</taxon>
        <taxon>Pseudomonadota</taxon>
        <taxon>Alphaproteobacteria</taxon>
        <taxon>Rhodospirillales</taxon>
        <taxon>Azospirillaceae</taxon>
        <taxon>Nitrospirillum</taxon>
    </lineage>
</organism>
<dbReference type="FunFam" id="1.10.10.10:FF:000099">
    <property type="entry name" value="Two-component system response regulator TorR"/>
    <property type="match status" value="1"/>
</dbReference>
<dbReference type="CDD" id="cd00383">
    <property type="entry name" value="trans_reg_C"/>
    <property type="match status" value="1"/>
</dbReference>
<dbReference type="Gene3D" id="3.40.50.2300">
    <property type="match status" value="1"/>
</dbReference>
<evidence type="ECO:0000256" key="2">
    <source>
        <dbReference type="ARBA" id="ARBA00022490"/>
    </source>
</evidence>
<evidence type="ECO:0000256" key="8">
    <source>
        <dbReference type="ARBA" id="ARBA00067337"/>
    </source>
</evidence>
<dbReference type="InterPro" id="IPR036388">
    <property type="entry name" value="WH-like_DNA-bd_sf"/>
</dbReference>
<evidence type="ECO:0000256" key="4">
    <source>
        <dbReference type="ARBA" id="ARBA00023012"/>
    </source>
</evidence>
<dbReference type="SMART" id="SM00448">
    <property type="entry name" value="REC"/>
    <property type="match status" value="1"/>
</dbReference>
<dbReference type="GO" id="GO:0000976">
    <property type="term" value="F:transcription cis-regulatory region binding"/>
    <property type="evidence" value="ECO:0007669"/>
    <property type="project" value="TreeGrafter"/>
</dbReference>
<keyword evidence="6 10" id="KW-0238">DNA-binding</keyword>
<dbReference type="InterPro" id="IPR001789">
    <property type="entry name" value="Sig_transdc_resp-reg_receiver"/>
</dbReference>
<keyword evidence="4" id="KW-0902">Two-component regulatory system</keyword>
<accession>A0A560HK69</accession>
<dbReference type="SMART" id="SM00862">
    <property type="entry name" value="Trans_reg_C"/>
    <property type="match status" value="1"/>
</dbReference>
<reference evidence="13 14" key="1">
    <citation type="submission" date="2019-06" db="EMBL/GenBank/DDBJ databases">
        <title>Genomic Encyclopedia of Type Strains, Phase IV (KMG-V): Genome sequencing to study the core and pangenomes of soil and plant-associated prokaryotes.</title>
        <authorList>
            <person name="Whitman W."/>
        </authorList>
    </citation>
    <scope>NUCLEOTIDE SEQUENCE [LARGE SCALE GENOMIC DNA]</scope>
    <source>
        <strain evidence="13 14">BR 11140</strain>
    </source>
</reference>
<evidence type="ECO:0000313" key="13">
    <source>
        <dbReference type="EMBL" id="TWB46351.1"/>
    </source>
</evidence>
<dbReference type="SUPFAM" id="SSF46894">
    <property type="entry name" value="C-terminal effector domain of the bipartite response regulators"/>
    <property type="match status" value="1"/>
</dbReference>
<dbReference type="InterPro" id="IPR016032">
    <property type="entry name" value="Sig_transdc_resp-reg_C-effctor"/>
</dbReference>
<feature type="domain" description="OmpR/PhoB-type" evidence="12">
    <location>
        <begin position="216"/>
        <end position="315"/>
    </location>
</feature>
<dbReference type="InterPro" id="IPR039420">
    <property type="entry name" value="WalR-like"/>
</dbReference>
<feature type="modified residue" description="4-aspartylphosphate" evidence="9">
    <location>
        <position position="139"/>
    </location>
</feature>
<dbReference type="Gene3D" id="1.10.10.10">
    <property type="entry name" value="Winged helix-like DNA-binding domain superfamily/Winged helix DNA-binding domain"/>
    <property type="match status" value="1"/>
</dbReference>
<keyword evidence="7" id="KW-0804">Transcription</keyword>
<evidence type="ECO:0000313" key="14">
    <source>
        <dbReference type="Proteomes" id="UP000318050"/>
    </source>
</evidence>
<evidence type="ECO:0000256" key="5">
    <source>
        <dbReference type="ARBA" id="ARBA00023015"/>
    </source>
</evidence>
<dbReference type="Gene3D" id="6.10.250.690">
    <property type="match status" value="1"/>
</dbReference>
<keyword evidence="5" id="KW-0805">Transcription regulation</keyword>
<evidence type="ECO:0000256" key="3">
    <source>
        <dbReference type="ARBA" id="ARBA00022553"/>
    </source>
</evidence>
<dbReference type="SUPFAM" id="SSF52172">
    <property type="entry name" value="CheY-like"/>
    <property type="match status" value="1"/>
</dbReference>
<dbReference type="Proteomes" id="UP000318050">
    <property type="component" value="Unassembled WGS sequence"/>
</dbReference>
<dbReference type="InterPro" id="IPR001867">
    <property type="entry name" value="OmpR/PhoB-type_DNA-bd"/>
</dbReference>
<keyword evidence="3 9" id="KW-0597">Phosphoprotein</keyword>